<name>A0A0B5A5T1_9CAUD</name>
<dbReference type="KEGG" id="vg:26622516"/>
<evidence type="ECO:0000313" key="1">
    <source>
        <dbReference type="EMBL" id="AJD83055.1"/>
    </source>
</evidence>
<reference evidence="2" key="1">
    <citation type="submission" date="2014-11" db="EMBL/GenBank/DDBJ databases">
        <authorList>
            <person name="Beims H."/>
            <person name="Wittmann J."/>
            <person name="Bunk B."/>
            <person name="Sproer C."/>
            <person name="Rohde C."/>
            <person name="Rohde M."/>
            <person name="von der Ohe W."/>
            <person name="Steinert M."/>
        </authorList>
    </citation>
    <scope>NUCLEOTIDE SEQUENCE [LARGE SCALE GENOMIC DNA]</scope>
</reference>
<dbReference type="EMBL" id="KP202972">
    <property type="protein sequence ID" value="AJD83055.1"/>
    <property type="molecule type" value="Genomic_DNA"/>
</dbReference>
<organism evidence="1 2">
    <name type="scientific">Paenibacillus phage HB10c2</name>
    <dbReference type="NCBI Taxonomy" id="1589749"/>
    <lineage>
        <taxon>Viruses</taxon>
        <taxon>Duplodnaviria</taxon>
        <taxon>Heunggongvirae</taxon>
        <taxon>Uroviricota</taxon>
        <taxon>Caudoviricetes</taxon>
        <taxon>Fernvirus</taxon>
        <taxon>Fernvirus Hb10c2</taxon>
    </lineage>
</organism>
<dbReference type="OrthoDB" id="5683at10239"/>
<dbReference type="Proteomes" id="UP000031725">
    <property type="component" value="Segment"/>
</dbReference>
<evidence type="ECO:0008006" key="3">
    <source>
        <dbReference type="Google" id="ProtNLM"/>
    </source>
</evidence>
<accession>A0A0B5A5T1</accession>
<dbReference type="GeneID" id="26622516"/>
<sequence>MQGYIKDYRQELKSDIWLMPPLYHRVWQYLKYMANHQDNEIPMNDGSRLKIRRGQCLTSIRNIANGVGYYERAVWREPNPKTISTVLGWLEENEMITIERGQSNRQYTLITVINWEIYQETEDKSNGKVTSSTKNKKRSKKYSEDSTYYKMAIYFYNRVSAVAEAEGLQHLVLKADLQKWADEFRKIVEIDKIDKKLAKEVMDWVTEDSFWRTNILSAKKLRDKFSDLAIKMRAGKARQQPVKMSKSKQLEIAKEEAFREWVADGNDPAAFTFKPH</sequence>
<gene>
    <name evidence="1" type="ORF">HB_00043</name>
</gene>
<dbReference type="RefSeq" id="YP_009195233.1">
    <property type="nucleotide sequence ID" value="NC_028758.1"/>
</dbReference>
<proteinExistence type="predicted"/>
<protein>
    <recommendedName>
        <fullName evidence="3">Primosome component-like protein</fullName>
    </recommendedName>
</protein>
<evidence type="ECO:0000313" key="2">
    <source>
        <dbReference type="Proteomes" id="UP000031725"/>
    </source>
</evidence>
<keyword evidence="2" id="KW-1185">Reference proteome</keyword>
<reference evidence="1 2" key="2">
    <citation type="journal article" date="2015" name="Appl. Environ. Microbiol.">
        <title>Paenibacillus larvae-Directed Bacteriophage HB10c2 and Its Application in American Foulbrood-Affected Honey Bee Larvae.</title>
        <authorList>
            <person name="Beims H."/>
            <person name="Wittmann J."/>
            <person name="Bunk B."/>
            <person name="Sproer C."/>
            <person name="Rohde C."/>
            <person name="Gunther G."/>
            <person name="Rohde M."/>
            <person name="von der Ohe W."/>
            <person name="Steinert M."/>
        </authorList>
    </citation>
    <scope>NUCLEOTIDE SEQUENCE [LARGE SCALE GENOMIC DNA]</scope>
</reference>